<keyword evidence="2" id="KW-1133">Transmembrane helix</keyword>
<feature type="transmembrane region" description="Helical" evidence="2">
    <location>
        <begin position="401"/>
        <end position="421"/>
    </location>
</feature>
<evidence type="ECO:0000313" key="3">
    <source>
        <dbReference type="EMBL" id="ABM94660.1"/>
    </source>
</evidence>
<accession>A2SGH1</accession>
<feature type="transmembrane region" description="Helical" evidence="2">
    <location>
        <begin position="119"/>
        <end position="138"/>
    </location>
</feature>
<feature type="transmembrane region" description="Helical" evidence="2">
    <location>
        <begin position="270"/>
        <end position="288"/>
    </location>
</feature>
<dbReference type="STRING" id="420662.Mpe_A1700"/>
<keyword evidence="4" id="KW-1185">Reference proteome</keyword>
<keyword evidence="2" id="KW-0812">Transmembrane</keyword>
<protein>
    <submittedName>
        <fullName evidence="3">Putative membrane protein</fullName>
    </submittedName>
</protein>
<feature type="transmembrane region" description="Helical" evidence="2">
    <location>
        <begin position="169"/>
        <end position="187"/>
    </location>
</feature>
<evidence type="ECO:0000256" key="1">
    <source>
        <dbReference type="SAM" id="MobiDB-lite"/>
    </source>
</evidence>
<dbReference type="AlphaFoldDB" id="A2SGH1"/>
<feature type="transmembrane region" description="Helical" evidence="2">
    <location>
        <begin position="46"/>
        <end position="65"/>
    </location>
</feature>
<dbReference type="RefSeq" id="WP_011829297.1">
    <property type="nucleotide sequence ID" value="NC_008825.1"/>
</dbReference>
<dbReference type="eggNOG" id="COG4243">
    <property type="taxonomic scope" value="Bacteria"/>
</dbReference>
<evidence type="ECO:0000256" key="2">
    <source>
        <dbReference type="SAM" id="Phobius"/>
    </source>
</evidence>
<sequence>MSTTLNTTISPPQRAAGRAGGVVVKPALAAPSPPPRRGPAWQRLPLLLPGLLAMLFGLAAGLWRLGAWVPEAPPAALARAAVGHGALMVCGFFGVVISLERAVALVTALPRQAAWPRRALPYAMPLLAALGTAAQLAGLAVAAAALWLLAALALLLATLAIWRRQPEPVVSVLALAAAAWACGNALLLASASVAAVVPWWLAFLVLTIAGERLELSRLAPRPPGAAAGFAVLMASVALALLVHTLGVLAGNPVAPDALAPGSTATVWAKAGARGFGAALLGLAIWLWRHDLARRTVRQRGLPRYVALCLLAGYAWLGLAGGLMATQGLQPGTATWDAALHALLLGFVFSMVLGHAPIILPAVLRVAVPFAPRLFAPLVLLHASVALRVAGGLAGSAGLRQAGAWLSVLAIAAFIATVMSLVRRRSACDGRRAAA</sequence>
<evidence type="ECO:0000313" key="4">
    <source>
        <dbReference type="Proteomes" id="UP000000366"/>
    </source>
</evidence>
<feature type="compositionally biased region" description="Polar residues" evidence="1">
    <location>
        <begin position="1"/>
        <end position="11"/>
    </location>
</feature>
<feature type="transmembrane region" description="Helical" evidence="2">
    <location>
        <begin position="193"/>
        <end position="213"/>
    </location>
</feature>
<proteinExistence type="predicted"/>
<reference evidence="3 4" key="1">
    <citation type="journal article" date="2007" name="J. Bacteriol.">
        <title>Whole-genome analysis of the methyl tert-butyl ether-degrading beta-proteobacterium Methylibium petroleiphilum PM1.</title>
        <authorList>
            <person name="Kane S.R."/>
            <person name="Chakicherla A.Y."/>
            <person name="Chain P.S.G."/>
            <person name="Schmidt R."/>
            <person name="Shin M.W."/>
            <person name="Legler T.C."/>
            <person name="Scow K.M."/>
            <person name="Larimer F.W."/>
            <person name="Lucas S.M."/>
            <person name="Richardson P.M."/>
            <person name="Hristova K.R."/>
        </authorList>
    </citation>
    <scope>NUCLEOTIDE SEQUENCE [LARGE SCALE GENOMIC DNA]</scope>
    <source>
        <strain evidence="4">ATCC BAA-1232 / LMG 22953 / PM1</strain>
    </source>
</reference>
<feature type="transmembrane region" description="Helical" evidence="2">
    <location>
        <begin position="304"/>
        <end position="325"/>
    </location>
</feature>
<keyword evidence="2" id="KW-0472">Membrane</keyword>
<organism evidence="3 4">
    <name type="scientific">Methylibium petroleiphilum (strain ATCC BAA-1232 / LMG 22953 / PM1)</name>
    <dbReference type="NCBI Taxonomy" id="420662"/>
    <lineage>
        <taxon>Bacteria</taxon>
        <taxon>Pseudomonadati</taxon>
        <taxon>Pseudomonadota</taxon>
        <taxon>Betaproteobacteria</taxon>
        <taxon>Burkholderiales</taxon>
        <taxon>Sphaerotilaceae</taxon>
        <taxon>Methylibium</taxon>
    </lineage>
</organism>
<feature type="transmembrane region" description="Helical" evidence="2">
    <location>
        <begin position="373"/>
        <end position="395"/>
    </location>
</feature>
<feature type="transmembrane region" description="Helical" evidence="2">
    <location>
        <begin position="225"/>
        <end position="250"/>
    </location>
</feature>
<name>A2SGH1_METPP</name>
<dbReference type="HOGENOM" id="CLU_047686_0_0_4"/>
<feature type="transmembrane region" description="Helical" evidence="2">
    <location>
        <begin position="77"/>
        <end position="99"/>
    </location>
</feature>
<dbReference type="KEGG" id="mpt:Mpe_A1700"/>
<feature type="transmembrane region" description="Helical" evidence="2">
    <location>
        <begin position="144"/>
        <end position="162"/>
    </location>
</feature>
<gene>
    <name evidence="3" type="ordered locus">Mpe_A1700</name>
</gene>
<feature type="transmembrane region" description="Helical" evidence="2">
    <location>
        <begin position="337"/>
        <end position="361"/>
    </location>
</feature>
<dbReference type="Proteomes" id="UP000000366">
    <property type="component" value="Chromosome"/>
</dbReference>
<feature type="region of interest" description="Disordered" evidence="1">
    <location>
        <begin position="1"/>
        <end position="20"/>
    </location>
</feature>
<dbReference type="EMBL" id="CP000555">
    <property type="protein sequence ID" value="ABM94660.1"/>
    <property type="molecule type" value="Genomic_DNA"/>
</dbReference>